<keyword evidence="6" id="KW-0812">Transmembrane</keyword>
<evidence type="ECO:0000256" key="4">
    <source>
        <dbReference type="ARBA" id="ARBA00022786"/>
    </source>
</evidence>
<dbReference type="PANTHER" id="PTHR12936">
    <property type="entry name" value="ANAPHASE-PROMOTING COMPLEX 10"/>
    <property type="match status" value="1"/>
</dbReference>
<dbReference type="InterPro" id="IPR016901">
    <property type="entry name" value="APC10/Doc1"/>
</dbReference>
<dbReference type="Gene3D" id="2.60.120.260">
    <property type="entry name" value="Galactose-binding domain-like"/>
    <property type="match status" value="1"/>
</dbReference>
<dbReference type="CDD" id="cd08366">
    <property type="entry name" value="APC10"/>
    <property type="match status" value="1"/>
</dbReference>
<feature type="transmembrane region" description="Helical" evidence="6">
    <location>
        <begin position="236"/>
        <end position="258"/>
    </location>
</feature>
<evidence type="ECO:0000313" key="9">
    <source>
        <dbReference type="Proteomes" id="UP000186176"/>
    </source>
</evidence>
<feature type="domain" description="DOC" evidence="7">
    <location>
        <begin position="6"/>
        <end position="210"/>
    </location>
</feature>
<keyword evidence="9" id="KW-1185">Reference proteome</keyword>
<evidence type="ECO:0000256" key="1">
    <source>
        <dbReference type="ARBA" id="ARBA00006762"/>
    </source>
</evidence>
<name>A0A1J4MGD8_9CRYT</name>
<dbReference type="GO" id="GO:0031145">
    <property type="term" value="P:anaphase-promoting complex-dependent catabolic process"/>
    <property type="evidence" value="ECO:0007669"/>
    <property type="project" value="InterPro"/>
</dbReference>
<gene>
    <name evidence="8" type="ORF">cubi_02310</name>
</gene>
<dbReference type="InterPro" id="IPR008979">
    <property type="entry name" value="Galactose-bd-like_sf"/>
</dbReference>
<accession>A0A1J4MGD8</accession>
<keyword evidence="2" id="KW-0132">Cell division</keyword>
<dbReference type="RefSeq" id="XP_028874443.1">
    <property type="nucleotide sequence ID" value="XM_029019322.1"/>
</dbReference>
<dbReference type="InterPro" id="IPR004939">
    <property type="entry name" value="APC_su10/DOC_dom"/>
</dbReference>
<dbReference type="EMBL" id="LRBP01000017">
    <property type="protein sequence ID" value="OII73079.1"/>
    <property type="molecule type" value="Genomic_DNA"/>
</dbReference>
<dbReference type="OrthoDB" id="24948at2759"/>
<sequence length="313" mass="36041">MDLTLLESNIGIPSLPNQACDELLSNLIEIGDLASWSLSSAKPGNGIQQLRDNNSSTFWQSDGQSPHTITLRFPKKTKISVIDLYLAYKIDESYTPQIISIRSGNQESDLEEIKEMQLTEPDGWVRIPLSPREIADNFFKDAMPMQIKTICDSQNYISAFCIQIAILANHQTGRDTHVRQIRVWGPREVNSNVVGKVPISQPIKMGTSIDTKMYQYSNYQYYKDDNFKEYNEPNSLLKYMAIGIKIIIYSISWIMVLIWDAYEYGMVFYGLILSIYILRYYSRYSCLKYIFEESLKKQILKNILPNSLVEMLG</sequence>
<dbReference type="GO" id="GO:0070979">
    <property type="term" value="P:protein K11-linked ubiquitination"/>
    <property type="evidence" value="ECO:0007669"/>
    <property type="project" value="TreeGrafter"/>
</dbReference>
<keyword evidence="3" id="KW-0498">Mitosis</keyword>
<evidence type="ECO:0000259" key="7">
    <source>
        <dbReference type="PROSITE" id="PS51284"/>
    </source>
</evidence>
<dbReference type="PROSITE" id="PS51284">
    <property type="entry name" value="DOC"/>
    <property type="match status" value="1"/>
</dbReference>
<dbReference type="Proteomes" id="UP000186176">
    <property type="component" value="Unassembled WGS sequence"/>
</dbReference>
<reference evidence="8 9" key="1">
    <citation type="submission" date="2016-10" db="EMBL/GenBank/DDBJ databases">
        <title>Reductive evolution of mitochondrial metabolism and differential evolution of invasion-related proteins in Cryptosporidium.</title>
        <authorList>
            <person name="Liu S."/>
            <person name="Roellig D.M."/>
            <person name="Guo Y."/>
            <person name="Li N."/>
            <person name="Frace M.A."/>
            <person name="Tang K."/>
            <person name="Zhang L."/>
            <person name="Feng Y."/>
            <person name="Xiao L."/>
        </authorList>
    </citation>
    <scope>NUCLEOTIDE SEQUENCE [LARGE SCALE GENOMIC DNA]</scope>
    <source>
        <strain evidence="8">39726</strain>
    </source>
</reference>
<dbReference type="GO" id="GO:0005680">
    <property type="term" value="C:anaphase-promoting complex"/>
    <property type="evidence" value="ECO:0007669"/>
    <property type="project" value="InterPro"/>
</dbReference>
<dbReference type="PANTHER" id="PTHR12936:SF0">
    <property type="entry name" value="ANAPHASE-PROMOTING COMPLEX SUBUNIT 10"/>
    <property type="match status" value="1"/>
</dbReference>
<dbReference type="GO" id="GO:0051301">
    <property type="term" value="P:cell division"/>
    <property type="evidence" value="ECO:0007669"/>
    <property type="project" value="UniProtKB-KW"/>
</dbReference>
<dbReference type="SUPFAM" id="SSF49785">
    <property type="entry name" value="Galactose-binding domain-like"/>
    <property type="match status" value="1"/>
</dbReference>
<organism evidence="8 9">
    <name type="scientific">Cryptosporidium ubiquitum</name>
    <dbReference type="NCBI Taxonomy" id="857276"/>
    <lineage>
        <taxon>Eukaryota</taxon>
        <taxon>Sar</taxon>
        <taxon>Alveolata</taxon>
        <taxon>Apicomplexa</taxon>
        <taxon>Conoidasida</taxon>
        <taxon>Coccidia</taxon>
        <taxon>Eucoccidiorida</taxon>
        <taxon>Eimeriorina</taxon>
        <taxon>Cryptosporidiidae</taxon>
        <taxon>Cryptosporidium</taxon>
    </lineage>
</organism>
<evidence type="ECO:0000256" key="6">
    <source>
        <dbReference type="SAM" id="Phobius"/>
    </source>
</evidence>
<dbReference type="AlphaFoldDB" id="A0A1J4MGD8"/>
<keyword evidence="6" id="KW-0472">Membrane</keyword>
<dbReference type="VEuPathDB" id="CryptoDB:cubi_02310"/>
<evidence type="ECO:0000256" key="3">
    <source>
        <dbReference type="ARBA" id="ARBA00022776"/>
    </source>
</evidence>
<dbReference type="SMART" id="SM01337">
    <property type="entry name" value="APC10"/>
    <property type="match status" value="1"/>
</dbReference>
<proteinExistence type="inferred from homology"/>
<keyword evidence="4" id="KW-0833">Ubl conjugation pathway</keyword>
<evidence type="ECO:0000256" key="2">
    <source>
        <dbReference type="ARBA" id="ARBA00022618"/>
    </source>
</evidence>
<comment type="similarity">
    <text evidence="1">Belongs to the APC10 family.</text>
</comment>
<dbReference type="Pfam" id="PF03256">
    <property type="entry name" value="ANAPC10"/>
    <property type="match status" value="1"/>
</dbReference>
<protein>
    <submittedName>
        <fullName evidence="8">Anaphase-promoting subunit 10 family protein</fullName>
    </submittedName>
</protein>
<evidence type="ECO:0000313" key="8">
    <source>
        <dbReference type="EMBL" id="OII73079.1"/>
    </source>
</evidence>
<feature type="transmembrane region" description="Helical" evidence="6">
    <location>
        <begin position="264"/>
        <end position="281"/>
    </location>
</feature>
<dbReference type="GeneID" id="39979101"/>
<keyword evidence="5" id="KW-0131">Cell cycle</keyword>
<evidence type="ECO:0000256" key="5">
    <source>
        <dbReference type="ARBA" id="ARBA00023306"/>
    </source>
</evidence>
<keyword evidence="6" id="KW-1133">Transmembrane helix</keyword>
<comment type="caution">
    <text evidence="8">The sequence shown here is derived from an EMBL/GenBank/DDBJ whole genome shotgun (WGS) entry which is preliminary data.</text>
</comment>